<dbReference type="GO" id="GO:0005886">
    <property type="term" value="C:plasma membrane"/>
    <property type="evidence" value="ECO:0007669"/>
    <property type="project" value="UniProtKB-SubCell"/>
</dbReference>
<keyword evidence="2" id="KW-1003">Cell membrane</keyword>
<keyword evidence="5 6" id="KW-0472">Membrane</keyword>
<feature type="transmembrane region" description="Helical" evidence="6">
    <location>
        <begin position="98"/>
        <end position="122"/>
    </location>
</feature>
<dbReference type="Pfam" id="PF03706">
    <property type="entry name" value="LPG_synthase_TM"/>
    <property type="match status" value="1"/>
</dbReference>
<evidence type="ECO:0000313" key="8">
    <source>
        <dbReference type="Proteomes" id="UP000761264"/>
    </source>
</evidence>
<keyword evidence="4 6" id="KW-1133">Transmembrane helix</keyword>
<evidence type="ECO:0000256" key="2">
    <source>
        <dbReference type="ARBA" id="ARBA00022475"/>
    </source>
</evidence>
<name>A0A967F3V0_9PROT</name>
<feature type="transmembrane region" description="Helical" evidence="6">
    <location>
        <begin position="143"/>
        <end position="161"/>
    </location>
</feature>
<feature type="transmembrane region" description="Helical" evidence="6">
    <location>
        <begin position="260"/>
        <end position="283"/>
    </location>
</feature>
<feature type="transmembrane region" description="Helical" evidence="6">
    <location>
        <begin position="54"/>
        <end position="78"/>
    </location>
</feature>
<sequence length="329" mass="34032">MSSRPLSVSGAPGTAAPEKRRSSGFALVAKLLVSLILLAAIARSIDLSAVGTLLLALSPLAAVAAVLSLVGIAVVSALRWWLVMGAIGTPQPLGRVLGLMFVGSFFTQMLPTSVGGDAVRIWQLSRHGVAMDRAFIGVMLERISGLLALVLMVVGGVFWLGEGLSPAALQYILLASLPVLLAGLFLLCCLDRLPPSLQARPLIGGGLRLLAAMAADTRRVLLAPGLSLLLLLLSAAAQVFSILAFFFLARGLGLDLGLPAVLAVVPAIILITFLPISFAGWGVREGASIAMLGAVGLNGDQAVALSVVFGLALILAGLPGCWLWLRNNR</sequence>
<accession>A0A967F3V0</accession>
<dbReference type="PANTHER" id="PTHR40277:SF1">
    <property type="entry name" value="BLL5419 PROTEIN"/>
    <property type="match status" value="1"/>
</dbReference>
<keyword evidence="3 6" id="KW-0812">Transmembrane</keyword>
<evidence type="ECO:0000313" key="7">
    <source>
        <dbReference type="EMBL" id="NIA72336.1"/>
    </source>
</evidence>
<feature type="transmembrane region" description="Helical" evidence="6">
    <location>
        <begin position="24"/>
        <end position="42"/>
    </location>
</feature>
<evidence type="ECO:0000256" key="1">
    <source>
        <dbReference type="ARBA" id="ARBA00004651"/>
    </source>
</evidence>
<organism evidence="7 8">
    <name type="scientific">Pelagibius litoralis</name>
    <dbReference type="NCBI Taxonomy" id="374515"/>
    <lineage>
        <taxon>Bacteria</taxon>
        <taxon>Pseudomonadati</taxon>
        <taxon>Pseudomonadota</taxon>
        <taxon>Alphaproteobacteria</taxon>
        <taxon>Rhodospirillales</taxon>
        <taxon>Rhodovibrionaceae</taxon>
        <taxon>Pelagibius</taxon>
    </lineage>
</organism>
<feature type="transmembrane region" description="Helical" evidence="6">
    <location>
        <begin position="167"/>
        <end position="190"/>
    </location>
</feature>
<dbReference type="EMBL" id="JAAQPH010000040">
    <property type="protein sequence ID" value="NIA72336.1"/>
    <property type="molecule type" value="Genomic_DNA"/>
</dbReference>
<feature type="transmembrane region" description="Helical" evidence="6">
    <location>
        <begin position="303"/>
        <end position="325"/>
    </location>
</feature>
<dbReference type="RefSeq" id="WP_167231539.1">
    <property type="nucleotide sequence ID" value="NZ_JAAQPH010000040.1"/>
</dbReference>
<dbReference type="Proteomes" id="UP000761264">
    <property type="component" value="Unassembled WGS sequence"/>
</dbReference>
<evidence type="ECO:0000256" key="4">
    <source>
        <dbReference type="ARBA" id="ARBA00022989"/>
    </source>
</evidence>
<protein>
    <submittedName>
        <fullName evidence="7">Flippase-like domain-containing protein</fullName>
    </submittedName>
</protein>
<dbReference type="AlphaFoldDB" id="A0A967F3V0"/>
<dbReference type="PANTHER" id="PTHR40277">
    <property type="entry name" value="BLL5419 PROTEIN"/>
    <property type="match status" value="1"/>
</dbReference>
<reference evidence="7" key="1">
    <citation type="submission" date="2020-03" db="EMBL/GenBank/DDBJ databases">
        <title>Genome of Pelagibius litoralis DSM 21314T.</title>
        <authorList>
            <person name="Wang G."/>
        </authorList>
    </citation>
    <scope>NUCLEOTIDE SEQUENCE</scope>
    <source>
        <strain evidence="7">DSM 21314</strain>
    </source>
</reference>
<keyword evidence="8" id="KW-1185">Reference proteome</keyword>
<comment type="caution">
    <text evidence="7">The sequence shown here is derived from an EMBL/GenBank/DDBJ whole genome shotgun (WGS) entry which is preliminary data.</text>
</comment>
<proteinExistence type="predicted"/>
<evidence type="ECO:0000256" key="6">
    <source>
        <dbReference type="SAM" id="Phobius"/>
    </source>
</evidence>
<evidence type="ECO:0000256" key="5">
    <source>
        <dbReference type="ARBA" id="ARBA00023136"/>
    </source>
</evidence>
<evidence type="ECO:0000256" key="3">
    <source>
        <dbReference type="ARBA" id="ARBA00022692"/>
    </source>
</evidence>
<gene>
    <name evidence="7" type="ORF">HBA54_27475</name>
</gene>
<dbReference type="InterPro" id="IPR022791">
    <property type="entry name" value="L-PG_synthase/AglD"/>
</dbReference>
<feature type="transmembrane region" description="Helical" evidence="6">
    <location>
        <begin position="221"/>
        <end position="248"/>
    </location>
</feature>
<comment type="subcellular location">
    <subcellularLocation>
        <location evidence="1">Cell membrane</location>
        <topology evidence="1">Multi-pass membrane protein</topology>
    </subcellularLocation>
</comment>